<evidence type="ECO:0000313" key="2">
    <source>
        <dbReference type="EMBL" id="WFD03184.1"/>
    </source>
</evidence>
<proteinExistence type="predicted"/>
<dbReference type="InterPro" id="IPR013640">
    <property type="entry name" value="Vfa1"/>
</dbReference>
<reference evidence="2" key="1">
    <citation type="submission" date="2023-03" db="EMBL/GenBank/DDBJ databases">
        <title>Mating type loci evolution in Malassezia.</title>
        <authorList>
            <person name="Coelho M.A."/>
        </authorList>
    </citation>
    <scope>NUCLEOTIDE SEQUENCE</scope>
    <source>
        <strain evidence="2">CBS 7876</strain>
    </source>
</reference>
<gene>
    <name evidence="2" type="ORF">MOBT1_001873</name>
</gene>
<accession>A0AAF0ITG7</accession>
<dbReference type="AlphaFoldDB" id="A0AAF0ITG7"/>
<protein>
    <submittedName>
        <fullName evidence="2">Uncharacterized protein</fullName>
    </submittedName>
</protein>
<name>A0AAF0ITG7_9BASI</name>
<dbReference type="PANTHER" id="PTHR28218">
    <property type="entry name" value="VPS4-ASSOCIATED PROTEIN 1"/>
    <property type="match status" value="1"/>
</dbReference>
<feature type="region of interest" description="Disordered" evidence="1">
    <location>
        <begin position="61"/>
        <end position="133"/>
    </location>
</feature>
<dbReference type="Proteomes" id="UP001214603">
    <property type="component" value="Chromosome 3"/>
</dbReference>
<dbReference type="GO" id="GO:0007034">
    <property type="term" value="P:vacuolar transport"/>
    <property type="evidence" value="ECO:0007669"/>
    <property type="project" value="TreeGrafter"/>
</dbReference>
<dbReference type="PANTHER" id="PTHR28218:SF1">
    <property type="entry name" value="VPS4-ASSOCIATED PROTEIN 1"/>
    <property type="match status" value="1"/>
</dbReference>
<dbReference type="Pfam" id="PF08432">
    <property type="entry name" value="Vfa1"/>
    <property type="match status" value="1"/>
</dbReference>
<evidence type="ECO:0000313" key="3">
    <source>
        <dbReference type="Proteomes" id="UP001214603"/>
    </source>
</evidence>
<dbReference type="EMBL" id="CP119936">
    <property type="protein sequence ID" value="WFD03184.1"/>
    <property type="molecule type" value="Genomic_DNA"/>
</dbReference>
<feature type="compositionally biased region" description="Basic and acidic residues" evidence="1">
    <location>
        <begin position="61"/>
        <end position="93"/>
    </location>
</feature>
<sequence>MAERGSSTVRLANAYLLREARTPRACAICHKPTPAPMYDNMYICTSHTSDRTLVTQLDTPADRAAAHARRTDVAKPSQEDIERVVQEWKDKQARSASDAQDTQAEKPAPAPEQPPAKQAAPATERAEPAAALPPLHTRFALACDC</sequence>
<evidence type="ECO:0000256" key="1">
    <source>
        <dbReference type="SAM" id="MobiDB-lite"/>
    </source>
</evidence>
<organism evidence="2 3">
    <name type="scientific">Malassezia obtusa</name>
    <dbReference type="NCBI Taxonomy" id="76774"/>
    <lineage>
        <taxon>Eukaryota</taxon>
        <taxon>Fungi</taxon>
        <taxon>Dikarya</taxon>
        <taxon>Basidiomycota</taxon>
        <taxon>Ustilaginomycotina</taxon>
        <taxon>Malasseziomycetes</taxon>
        <taxon>Malasseziales</taxon>
        <taxon>Malasseziaceae</taxon>
        <taxon>Malassezia</taxon>
    </lineage>
</organism>
<keyword evidence="3" id="KW-1185">Reference proteome</keyword>
<dbReference type="GO" id="GO:0005768">
    <property type="term" value="C:endosome"/>
    <property type="evidence" value="ECO:0007669"/>
    <property type="project" value="TreeGrafter"/>
</dbReference>
<feature type="compositionally biased region" description="Low complexity" evidence="1">
    <location>
        <begin position="115"/>
        <end position="133"/>
    </location>
</feature>